<dbReference type="OrthoDB" id="9771198at2"/>
<evidence type="ECO:0000259" key="6">
    <source>
        <dbReference type="Pfam" id="PF00916"/>
    </source>
</evidence>
<feature type="transmembrane region" description="Helical" evidence="5">
    <location>
        <begin position="374"/>
        <end position="400"/>
    </location>
</feature>
<dbReference type="InterPro" id="IPR011547">
    <property type="entry name" value="SLC26A/SulP_dom"/>
</dbReference>
<feature type="domain" description="SLC26A/SulP transporter" evidence="6">
    <location>
        <begin position="10"/>
        <end position="364"/>
    </location>
</feature>
<comment type="caution">
    <text evidence="7">The sequence shown here is derived from an EMBL/GenBank/DDBJ whole genome shotgun (WGS) entry which is preliminary data.</text>
</comment>
<dbReference type="Proteomes" id="UP000309676">
    <property type="component" value="Unassembled WGS sequence"/>
</dbReference>
<dbReference type="Pfam" id="PF00916">
    <property type="entry name" value="Sulfate_transp"/>
    <property type="match status" value="1"/>
</dbReference>
<proteinExistence type="predicted"/>
<evidence type="ECO:0000256" key="3">
    <source>
        <dbReference type="ARBA" id="ARBA00022989"/>
    </source>
</evidence>
<feature type="transmembrane region" description="Helical" evidence="5">
    <location>
        <begin position="168"/>
        <end position="186"/>
    </location>
</feature>
<feature type="transmembrane region" description="Helical" evidence="5">
    <location>
        <begin position="64"/>
        <end position="83"/>
    </location>
</feature>
<dbReference type="RefSeq" id="WP_138197006.1">
    <property type="nucleotide sequence ID" value="NZ_VCIW01000020.1"/>
</dbReference>
<dbReference type="GO" id="GO:0016020">
    <property type="term" value="C:membrane"/>
    <property type="evidence" value="ECO:0007669"/>
    <property type="project" value="UniProtKB-SubCell"/>
</dbReference>
<protein>
    <submittedName>
        <fullName evidence="7">SulP family inorganic anion transporter</fullName>
    </submittedName>
</protein>
<feature type="transmembrane region" description="Helical" evidence="5">
    <location>
        <begin position="243"/>
        <end position="267"/>
    </location>
</feature>
<evidence type="ECO:0000313" key="8">
    <source>
        <dbReference type="Proteomes" id="UP000309676"/>
    </source>
</evidence>
<dbReference type="PANTHER" id="PTHR11814">
    <property type="entry name" value="SULFATE TRANSPORTER"/>
    <property type="match status" value="1"/>
</dbReference>
<evidence type="ECO:0000256" key="4">
    <source>
        <dbReference type="ARBA" id="ARBA00023136"/>
    </source>
</evidence>
<dbReference type="AlphaFoldDB" id="A0A5R9GA25"/>
<organism evidence="7 8">
    <name type="scientific">Paenibacillus antri</name>
    <dbReference type="NCBI Taxonomy" id="2582848"/>
    <lineage>
        <taxon>Bacteria</taxon>
        <taxon>Bacillati</taxon>
        <taxon>Bacillota</taxon>
        <taxon>Bacilli</taxon>
        <taxon>Bacillales</taxon>
        <taxon>Paenibacillaceae</taxon>
        <taxon>Paenibacillus</taxon>
    </lineage>
</organism>
<evidence type="ECO:0000256" key="1">
    <source>
        <dbReference type="ARBA" id="ARBA00004141"/>
    </source>
</evidence>
<evidence type="ECO:0000313" key="7">
    <source>
        <dbReference type="EMBL" id="TLS49563.1"/>
    </source>
</evidence>
<evidence type="ECO:0000256" key="2">
    <source>
        <dbReference type="ARBA" id="ARBA00022692"/>
    </source>
</evidence>
<keyword evidence="4 5" id="KW-0472">Membrane</keyword>
<feature type="transmembrane region" description="Helical" evidence="5">
    <location>
        <begin position="279"/>
        <end position="301"/>
    </location>
</feature>
<name>A0A5R9GA25_9BACL</name>
<feature type="transmembrane region" description="Helical" evidence="5">
    <location>
        <begin position="89"/>
        <end position="110"/>
    </location>
</feature>
<feature type="transmembrane region" description="Helical" evidence="5">
    <location>
        <begin position="40"/>
        <end position="57"/>
    </location>
</feature>
<feature type="transmembrane region" description="Helical" evidence="5">
    <location>
        <begin position="316"/>
        <end position="337"/>
    </location>
</feature>
<reference evidence="7 8" key="1">
    <citation type="submission" date="2019-05" db="EMBL/GenBank/DDBJ databases">
        <authorList>
            <person name="Narsing Rao M.P."/>
            <person name="Li W.J."/>
        </authorList>
    </citation>
    <scope>NUCLEOTIDE SEQUENCE [LARGE SCALE GENOMIC DNA]</scope>
    <source>
        <strain evidence="7 8">SYSU_K30003</strain>
    </source>
</reference>
<dbReference type="EMBL" id="VCIW01000020">
    <property type="protein sequence ID" value="TLS49563.1"/>
    <property type="molecule type" value="Genomic_DNA"/>
</dbReference>
<feature type="transmembrane region" description="Helical" evidence="5">
    <location>
        <begin position="122"/>
        <end position="148"/>
    </location>
</feature>
<evidence type="ECO:0000256" key="5">
    <source>
        <dbReference type="SAM" id="Phobius"/>
    </source>
</evidence>
<keyword evidence="2 5" id="KW-0812">Transmembrane</keyword>
<keyword evidence="3 5" id="KW-1133">Transmembrane helix</keyword>
<dbReference type="InterPro" id="IPR001902">
    <property type="entry name" value="SLC26A/SulP_fam"/>
</dbReference>
<comment type="subcellular location">
    <subcellularLocation>
        <location evidence="1">Membrane</location>
        <topology evidence="1">Multi-pass membrane protein</topology>
    </subcellularLocation>
</comment>
<keyword evidence="8" id="KW-1185">Reference proteome</keyword>
<dbReference type="GO" id="GO:0055085">
    <property type="term" value="P:transmembrane transport"/>
    <property type="evidence" value="ECO:0007669"/>
    <property type="project" value="InterPro"/>
</dbReference>
<sequence length="408" mass="41236">MTKVSPLRTFLRDATAGAIVAVLLVPQSMAYAMLAGAPPEAGLYAAALPLLVYAALGTSKHLSVGPASIVSLLAFAGVGALTGPGSPSHASLLTALSLSVGALLLLFGVLRVGRWVDRVDRSVIHGFISAAGIVICIQQIGPLAGVSIPREERFMSLFPAIVRSLDGAHLLTAAVGLLCLAALYGLHKALPIAIGPLAALLVAAAATKRFGLHGLGVDIVGAVPAGLPDLRFALPSAGTALDLLPTALAISLIVCFESYAVAASIAAKAGYPLRANRELIALGAANVASSVVGSVPVAGAMSRSAVNYASGARTKLAGAISAAFATAAVLYATELLYFIPKAAMAAVIVFSVARLIDGASLVSRGERSPRAYTILLLTFAATLAVGVFEGLLIGIAASLVPTALRKKR</sequence>
<gene>
    <name evidence="7" type="ORF">FE782_24550</name>
</gene>
<accession>A0A5R9GA25</accession>